<protein>
    <submittedName>
        <fullName evidence="1">Uncharacterized protein</fullName>
    </submittedName>
</protein>
<reference evidence="2" key="1">
    <citation type="journal article" date="2022" name="Mol. Ecol. Resour.">
        <title>The genomes of chicory, endive, great burdock and yacon provide insights into Asteraceae palaeo-polyploidization history and plant inulin production.</title>
        <authorList>
            <person name="Fan W."/>
            <person name="Wang S."/>
            <person name="Wang H."/>
            <person name="Wang A."/>
            <person name="Jiang F."/>
            <person name="Liu H."/>
            <person name="Zhao H."/>
            <person name="Xu D."/>
            <person name="Zhang Y."/>
        </authorList>
    </citation>
    <scope>NUCLEOTIDE SEQUENCE [LARGE SCALE GENOMIC DNA]</scope>
    <source>
        <strain evidence="2">cv. Niubang</strain>
    </source>
</reference>
<gene>
    <name evidence="1" type="ORF">L6452_36834</name>
</gene>
<reference evidence="1 2" key="2">
    <citation type="journal article" date="2022" name="Mol. Ecol. Resour.">
        <title>The genomes of chicory, endive, great burdock and yacon provide insights into Asteraceae paleo-polyploidization history and plant inulin production.</title>
        <authorList>
            <person name="Fan W."/>
            <person name="Wang S."/>
            <person name="Wang H."/>
            <person name="Wang A."/>
            <person name="Jiang F."/>
            <person name="Liu H."/>
            <person name="Zhao H."/>
            <person name="Xu D."/>
            <person name="Zhang Y."/>
        </authorList>
    </citation>
    <scope>NUCLEOTIDE SEQUENCE [LARGE SCALE GENOMIC DNA]</scope>
    <source>
        <strain evidence="2">cv. Niubang</strain>
    </source>
</reference>
<evidence type="ECO:0000313" key="1">
    <source>
        <dbReference type="EMBL" id="KAI3677568.1"/>
    </source>
</evidence>
<sequence>MHRANHFRSVDVPAAGIQARPVQPPRQPTPPRPNNPPQSKFAASSSSFAATDATESWQQALFQTLSRLELHLVAIDYRLDCLEAAQREDRATIHAQDATAATHADRPTSSTAAHRPASPADVGTASAVDTPRHQDPAPSA</sequence>
<keyword evidence="2" id="KW-1185">Reference proteome</keyword>
<evidence type="ECO:0000313" key="2">
    <source>
        <dbReference type="Proteomes" id="UP001055879"/>
    </source>
</evidence>
<dbReference type="EMBL" id="CM042060">
    <property type="protein sequence ID" value="KAI3677568.1"/>
    <property type="molecule type" value="Genomic_DNA"/>
</dbReference>
<name>A0ACB8Y0J4_ARCLA</name>
<organism evidence="1 2">
    <name type="scientific">Arctium lappa</name>
    <name type="common">Greater burdock</name>
    <name type="synonym">Lappa major</name>
    <dbReference type="NCBI Taxonomy" id="4217"/>
    <lineage>
        <taxon>Eukaryota</taxon>
        <taxon>Viridiplantae</taxon>
        <taxon>Streptophyta</taxon>
        <taxon>Embryophyta</taxon>
        <taxon>Tracheophyta</taxon>
        <taxon>Spermatophyta</taxon>
        <taxon>Magnoliopsida</taxon>
        <taxon>eudicotyledons</taxon>
        <taxon>Gunneridae</taxon>
        <taxon>Pentapetalae</taxon>
        <taxon>asterids</taxon>
        <taxon>campanulids</taxon>
        <taxon>Asterales</taxon>
        <taxon>Asteraceae</taxon>
        <taxon>Carduoideae</taxon>
        <taxon>Cardueae</taxon>
        <taxon>Arctiinae</taxon>
        <taxon>Arctium</taxon>
    </lineage>
</organism>
<accession>A0ACB8Y0J4</accession>
<proteinExistence type="predicted"/>
<dbReference type="Proteomes" id="UP001055879">
    <property type="component" value="Linkage Group LG14"/>
</dbReference>
<comment type="caution">
    <text evidence="1">The sequence shown here is derived from an EMBL/GenBank/DDBJ whole genome shotgun (WGS) entry which is preliminary data.</text>
</comment>